<evidence type="ECO:0000313" key="1">
    <source>
        <dbReference type="EMBL" id="WMV38037.1"/>
    </source>
</evidence>
<sequence>MNPNGGTTVIRVRDYSRRNPAEFHGSKVDENSQEYIDELYKIVEIMKVSPMEKEEFITYQLKDVAQVWFKQWKEERAIDGGPLDWEKFKGIFVDLFLSS</sequence>
<evidence type="ECO:0000313" key="2">
    <source>
        <dbReference type="Proteomes" id="UP001234989"/>
    </source>
</evidence>
<keyword evidence="2" id="KW-1185">Reference proteome</keyword>
<reference evidence="1" key="1">
    <citation type="submission" date="2023-08" db="EMBL/GenBank/DDBJ databases">
        <title>A de novo genome assembly of Solanum verrucosum Schlechtendal, a Mexican diploid species geographically isolated from the other diploid A-genome species in potato relatives.</title>
        <authorList>
            <person name="Hosaka K."/>
        </authorList>
    </citation>
    <scope>NUCLEOTIDE SEQUENCE</scope>
    <source>
        <tissue evidence="1">Young leaves</tissue>
    </source>
</reference>
<proteinExistence type="predicted"/>
<gene>
    <name evidence="1" type="ORF">MTR67_031422</name>
</gene>
<protein>
    <recommendedName>
        <fullName evidence="3">Retrotransposon gag domain-containing protein</fullName>
    </recommendedName>
</protein>
<accession>A0AAF0U2I4</accession>
<dbReference type="AlphaFoldDB" id="A0AAF0U2I4"/>
<organism evidence="1 2">
    <name type="scientific">Solanum verrucosum</name>
    <dbReference type="NCBI Taxonomy" id="315347"/>
    <lineage>
        <taxon>Eukaryota</taxon>
        <taxon>Viridiplantae</taxon>
        <taxon>Streptophyta</taxon>
        <taxon>Embryophyta</taxon>
        <taxon>Tracheophyta</taxon>
        <taxon>Spermatophyta</taxon>
        <taxon>Magnoliopsida</taxon>
        <taxon>eudicotyledons</taxon>
        <taxon>Gunneridae</taxon>
        <taxon>Pentapetalae</taxon>
        <taxon>asterids</taxon>
        <taxon>lamiids</taxon>
        <taxon>Solanales</taxon>
        <taxon>Solanaceae</taxon>
        <taxon>Solanoideae</taxon>
        <taxon>Solaneae</taxon>
        <taxon>Solanum</taxon>
    </lineage>
</organism>
<dbReference type="EMBL" id="CP133618">
    <property type="protein sequence ID" value="WMV38037.1"/>
    <property type="molecule type" value="Genomic_DNA"/>
</dbReference>
<name>A0AAF0U2I4_SOLVR</name>
<evidence type="ECO:0008006" key="3">
    <source>
        <dbReference type="Google" id="ProtNLM"/>
    </source>
</evidence>
<dbReference type="Proteomes" id="UP001234989">
    <property type="component" value="Chromosome 7"/>
</dbReference>